<proteinExistence type="predicted"/>
<sequence length="874" mass="96668">MSAALFRGTKTLTKFPSFSFLLGRLYAVIHSQIVDIDSDTHSISSGLVGSCPGSEADHLLDAISLRTWTAHNCSVPDVLRIQSGLQVYRSVVSLGLPLDSLTVCSAARSCVSLSELGFGKQVHCRCMKSGLLSDTSTSASLIDMYVKEGELGDGRKLLDDLVVRNVVSWTSMIAGYVRNGSRGEGMKCLREMLRSEVWPNAHTYSCLLGGSGSDSFAKMNDFQVHAMVIKSGHGVSIFVGNALVHMYAKVGMMRDAGRVFKSMESKDEITWKEMFAGFVANGDNSGAVGMLRRMGKDCIIVGRTTLAAAIKLCANIKDLNLVRQIHCQVVRKWIDSGDDFATGLLVAYGKCGKMDCALRVFSSAPGMHSVVSWTAAISGCVQNHDLVRGIDLFRRMIIAGVKPNDFTYSVILGAHPLVRPNEVHAQVIKTNYETLPTVGTALLDAYVRIGAINVARVVFNMIDKDIVAWSAMLSGYARIEDTEGAVRTYMQLGEEGICPNEYTYSSVINACTGPAAAAEQGKQLHACSIKWGYSCALCVSSALVTMYAKRGNIDSAYKVFCRQRERDLVSWNSMISGYAQHGHARKAFEVFDEMERRMIRPDGITFVGIISACTHTGMVEQGEKYYSMMVDHYRITPTMEHYSCMVDLYSRAGMLEKATSVIASMPFQASATVWRSVLAGCRLKRNLEISKLAAEKLISLQPDHSAAYTLLSNIYAAAGKWKEKSEIRKLMDERKVKKEAGYSWIEVKKKTYTFLAGDSSHPLSDRINEKLRELLSLLKDMGYRPDTDYVLHDVEEEYKEAILWRHSEKLALAFGLISTPQEAVIRIEKNLRVCGDCHTVFKLIAKIVRREVIVGDSNRFHHFKGGSCSCGDYW</sequence>
<evidence type="ECO:0000313" key="1">
    <source>
        <dbReference type="EMBL" id="KAI4385443.1"/>
    </source>
</evidence>
<name>A0ACB9S780_9MYRT</name>
<dbReference type="EMBL" id="CM042881">
    <property type="protein sequence ID" value="KAI4385443.1"/>
    <property type="molecule type" value="Genomic_DNA"/>
</dbReference>
<evidence type="ECO:0000313" key="2">
    <source>
        <dbReference type="Proteomes" id="UP001057402"/>
    </source>
</evidence>
<reference evidence="2" key="1">
    <citation type="journal article" date="2023" name="Front. Plant Sci.">
        <title>Chromosomal-level genome assembly of Melastoma candidum provides insights into trichome evolution.</title>
        <authorList>
            <person name="Zhong Y."/>
            <person name="Wu W."/>
            <person name="Sun C."/>
            <person name="Zou P."/>
            <person name="Liu Y."/>
            <person name="Dai S."/>
            <person name="Zhou R."/>
        </authorList>
    </citation>
    <scope>NUCLEOTIDE SEQUENCE [LARGE SCALE GENOMIC DNA]</scope>
</reference>
<keyword evidence="2" id="KW-1185">Reference proteome</keyword>
<comment type="caution">
    <text evidence="1">The sequence shown here is derived from an EMBL/GenBank/DDBJ whole genome shotgun (WGS) entry which is preliminary data.</text>
</comment>
<protein>
    <submittedName>
        <fullName evidence="1">Uncharacterized protein</fullName>
    </submittedName>
</protein>
<gene>
    <name evidence="1" type="ORF">MLD38_003468</name>
</gene>
<accession>A0ACB9S780</accession>
<dbReference type="Proteomes" id="UP001057402">
    <property type="component" value="Chromosome 2"/>
</dbReference>
<organism evidence="1 2">
    <name type="scientific">Melastoma candidum</name>
    <dbReference type="NCBI Taxonomy" id="119954"/>
    <lineage>
        <taxon>Eukaryota</taxon>
        <taxon>Viridiplantae</taxon>
        <taxon>Streptophyta</taxon>
        <taxon>Embryophyta</taxon>
        <taxon>Tracheophyta</taxon>
        <taxon>Spermatophyta</taxon>
        <taxon>Magnoliopsida</taxon>
        <taxon>eudicotyledons</taxon>
        <taxon>Gunneridae</taxon>
        <taxon>Pentapetalae</taxon>
        <taxon>rosids</taxon>
        <taxon>malvids</taxon>
        <taxon>Myrtales</taxon>
        <taxon>Melastomataceae</taxon>
        <taxon>Melastomatoideae</taxon>
        <taxon>Melastomateae</taxon>
        <taxon>Melastoma</taxon>
    </lineage>
</organism>